<evidence type="ECO:0000256" key="4">
    <source>
        <dbReference type="ARBA" id="ARBA00023014"/>
    </source>
</evidence>
<dbReference type="OrthoDB" id="5243643at2"/>
<dbReference type="InterPro" id="IPR036922">
    <property type="entry name" value="Rieske_2Fe-2S_sf"/>
</dbReference>
<dbReference type="InterPro" id="IPR017941">
    <property type="entry name" value="Rieske_2Fe-2S"/>
</dbReference>
<dbReference type="PANTHER" id="PTHR21496">
    <property type="entry name" value="FERREDOXIN-RELATED"/>
    <property type="match status" value="1"/>
</dbReference>
<comment type="caution">
    <text evidence="6">The sequence shown here is derived from an EMBL/GenBank/DDBJ whole genome shotgun (WGS) entry which is preliminary data.</text>
</comment>
<dbReference type="PROSITE" id="PS51296">
    <property type="entry name" value="RIESKE"/>
    <property type="match status" value="1"/>
</dbReference>
<evidence type="ECO:0000256" key="1">
    <source>
        <dbReference type="ARBA" id="ARBA00022714"/>
    </source>
</evidence>
<dbReference type="GO" id="GO:0051537">
    <property type="term" value="F:2 iron, 2 sulfur cluster binding"/>
    <property type="evidence" value="ECO:0007669"/>
    <property type="project" value="UniProtKB-KW"/>
</dbReference>
<keyword evidence="3" id="KW-0408">Iron</keyword>
<evidence type="ECO:0000256" key="3">
    <source>
        <dbReference type="ARBA" id="ARBA00023004"/>
    </source>
</evidence>
<sequence>MSLPAFRQVGQHPGTALLMLPQLQRVHVAIDDAELQRPGGHLRVGRGQGHRFSSNLLLSELLLFNSYVRKGAGVPSKRFVVGRAADLADGEKMAVDVNGRSIAIFNVEGEFYGLLNRCPHRGADLCAGRFLPLVSAERPGKYVYDTDHQLLACPWHGWEFDVTTGQSYFDPVGMRGRPYAVDVEKGSLVATEVESGAVSMTPAQYAAATAGQNAGDGKQPGPYKAETVTIEVEDDYLVVDLRPRRPGRRTAS</sequence>
<keyword evidence="1" id="KW-0001">2Fe-2S</keyword>
<accession>A0A3M0I4V4</accession>
<dbReference type="EMBL" id="PENI01000014">
    <property type="protein sequence ID" value="RMB83885.1"/>
    <property type="molecule type" value="Genomic_DNA"/>
</dbReference>
<protein>
    <recommendedName>
        <fullName evidence="5">Rieske domain-containing protein</fullName>
    </recommendedName>
</protein>
<dbReference type="CDD" id="cd03467">
    <property type="entry name" value="Rieske"/>
    <property type="match status" value="1"/>
</dbReference>
<name>A0A3M0I4V4_9ACTN</name>
<dbReference type="Proteomes" id="UP000270471">
    <property type="component" value="Unassembled WGS sequence"/>
</dbReference>
<proteinExistence type="predicted"/>
<feature type="domain" description="Rieske" evidence="5">
    <location>
        <begin position="79"/>
        <end position="190"/>
    </location>
</feature>
<keyword evidence="2" id="KW-0479">Metal-binding</keyword>
<organism evidence="6 7">
    <name type="scientific">Streptomyces shenzhenensis</name>
    <dbReference type="NCBI Taxonomy" id="943815"/>
    <lineage>
        <taxon>Bacteria</taxon>
        <taxon>Bacillati</taxon>
        <taxon>Actinomycetota</taxon>
        <taxon>Actinomycetes</taxon>
        <taxon>Kitasatosporales</taxon>
        <taxon>Streptomycetaceae</taxon>
        <taxon>Streptomyces</taxon>
    </lineage>
</organism>
<gene>
    <name evidence="6" type="ORF">CTZ28_21865</name>
</gene>
<dbReference type="AlphaFoldDB" id="A0A3M0I4V4"/>
<dbReference type="Pfam" id="PF00355">
    <property type="entry name" value="Rieske"/>
    <property type="match status" value="1"/>
</dbReference>
<reference evidence="6 7" key="1">
    <citation type="submission" date="2017-11" db="EMBL/GenBank/DDBJ databases">
        <title>Draft genome of actinobacteria isolated from guarana (Paullinia cupana (Mart.) Ducke.</title>
        <authorList>
            <person name="Siqueira K.A."/>
            <person name="Liotti R.G."/>
            <person name="Mendes T.A.O."/>
            <person name="Soares M.A."/>
        </authorList>
    </citation>
    <scope>NUCLEOTIDE SEQUENCE [LARGE SCALE GENOMIC DNA]</scope>
    <source>
        <strain evidence="6 7">193</strain>
    </source>
</reference>
<keyword evidence="7" id="KW-1185">Reference proteome</keyword>
<dbReference type="Gene3D" id="2.102.10.10">
    <property type="entry name" value="Rieske [2Fe-2S] iron-sulphur domain"/>
    <property type="match status" value="1"/>
</dbReference>
<evidence type="ECO:0000259" key="5">
    <source>
        <dbReference type="PROSITE" id="PS51296"/>
    </source>
</evidence>
<evidence type="ECO:0000256" key="2">
    <source>
        <dbReference type="ARBA" id="ARBA00022723"/>
    </source>
</evidence>
<keyword evidence="4" id="KW-0411">Iron-sulfur</keyword>
<dbReference type="GO" id="GO:0016705">
    <property type="term" value="F:oxidoreductase activity, acting on paired donors, with incorporation or reduction of molecular oxygen"/>
    <property type="evidence" value="ECO:0007669"/>
    <property type="project" value="UniProtKB-ARBA"/>
</dbReference>
<dbReference type="PANTHER" id="PTHR21496:SF23">
    <property type="entry name" value="3-PHENYLPROPIONATE_CINNAMIC ACID DIOXYGENASE FERREDOXIN SUBUNIT"/>
    <property type="match status" value="1"/>
</dbReference>
<dbReference type="GO" id="GO:0046872">
    <property type="term" value="F:metal ion binding"/>
    <property type="evidence" value="ECO:0007669"/>
    <property type="project" value="UniProtKB-KW"/>
</dbReference>
<evidence type="ECO:0000313" key="7">
    <source>
        <dbReference type="Proteomes" id="UP000270471"/>
    </source>
</evidence>
<dbReference type="GO" id="GO:0004497">
    <property type="term" value="F:monooxygenase activity"/>
    <property type="evidence" value="ECO:0007669"/>
    <property type="project" value="UniProtKB-ARBA"/>
</dbReference>
<evidence type="ECO:0000313" key="6">
    <source>
        <dbReference type="EMBL" id="RMB83885.1"/>
    </source>
</evidence>
<dbReference type="SUPFAM" id="SSF50022">
    <property type="entry name" value="ISP domain"/>
    <property type="match status" value="1"/>
</dbReference>